<keyword evidence="6 7" id="KW-0472">Membrane</keyword>
<proteinExistence type="inferred from homology"/>
<accession>A0ABQ5Q660</accession>
<feature type="transmembrane region" description="Helical" evidence="7">
    <location>
        <begin position="244"/>
        <end position="262"/>
    </location>
</feature>
<protein>
    <submittedName>
        <fullName evidence="8">UPF0324 membrane protein</fullName>
    </submittedName>
</protein>
<gene>
    <name evidence="8" type="ORF">GETHPA_11230</name>
</gene>
<feature type="transmembrane region" description="Helical" evidence="7">
    <location>
        <begin position="177"/>
        <end position="198"/>
    </location>
</feature>
<feature type="transmembrane region" description="Helical" evidence="7">
    <location>
        <begin position="116"/>
        <end position="137"/>
    </location>
</feature>
<comment type="subcellular location">
    <subcellularLocation>
        <location evidence="1">Cell membrane</location>
        <topology evidence="1">Multi-pass membrane protein</topology>
    </subcellularLocation>
</comment>
<evidence type="ECO:0000256" key="4">
    <source>
        <dbReference type="ARBA" id="ARBA00022692"/>
    </source>
</evidence>
<evidence type="ECO:0000256" key="6">
    <source>
        <dbReference type="ARBA" id="ARBA00023136"/>
    </source>
</evidence>
<sequence length="328" mass="33692">MSEAALPSRPASSLATPLLILGAVLALAPFTSAAVALLGGAAIALVFGNPFQGQTRTWTHRLLPLAVVGLGAGMDLRTVARAGLHGIGITAMSLAVVILLGLWLARVLKVDRDAGLLIAVGTAICGGSAIAAVAPVMRARAHQVSVALATVFLLNAVALILFPPIGHYFHLGQSPFGLWAALAIHDTSSVVGAGLAYGKQALEVATTVKLARALWIVPVTMGIGMIHARNNKEVAADAPPVKKPWFIAGFLAMAALVTWVPALHGAGHLVALAANRALVLTLFLIGAGLSREAIRTVGIRPFLQGLILWLIVASLGLTLVKTGILTVG</sequence>
<evidence type="ECO:0000313" key="9">
    <source>
        <dbReference type="Proteomes" id="UP001165089"/>
    </source>
</evidence>
<dbReference type="InterPro" id="IPR018383">
    <property type="entry name" value="UPF0324_pro"/>
</dbReference>
<comment type="similarity">
    <text evidence="2">Belongs to the UPF0324 family.</text>
</comment>
<keyword evidence="9" id="KW-1185">Reference proteome</keyword>
<keyword evidence="5 7" id="KW-1133">Transmembrane helix</keyword>
<organism evidence="8 9">
    <name type="scientific">Geothrix rubra</name>
    <dbReference type="NCBI Taxonomy" id="2927977"/>
    <lineage>
        <taxon>Bacteria</taxon>
        <taxon>Pseudomonadati</taxon>
        <taxon>Acidobacteriota</taxon>
        <taxon>Holophagae</taxon>
        <taxon>Holophagales</taxon>
        <taxon>Holophagaceae</taxon>
        <taxon>Geothrix</taxon>
    </lineage>
</organism>
<feature type="transmembrane region" description="Helical" evidence="7">
    <location>
        <begin position="302"/>
        <end position="320"/>
    </location>
</feature>
<evidence type="ECO:0000256" key="5">
    <source>
        <dbReference type="ARBA" id="ARBA00022989"/>
    </source>
</evidence>
<dbReference type="EMBL" id="BSDD01000002">
    <property type="protein sequence ID" value="GLH69590.1"/>
    <property type="molecule type" value="Genomic_DNA"/>
</dbReference>
<dbReference type="Proteomes" id="UP001165089">
    <property type="component" value="Unassembled WGS sequence"/>
</dbReference>
<evidence type="ECO:0000313" key="8">
    <source>
        <dbReference type="EMBL" id="GLH69590.1"/>
    </source>
</evidence>
<feature type="transmembrane region" description="Helical" evidence="7">
    <location>
        <begin position="84"/>
        <end position="104"/>
    </location>
</feature>
<evidence type="ECO:0000256" key="7">
    <source>
        <dbReference type="SAM" id="Phobius"/>
    </source>
</evidence>
<dbReference type="PANTHER" id="PTHR30106:SF1">
    <property type="entry name" value="UPF0324 MEMBRANE PROTEIN FN0533"/>
    <property type="match status" value="1"/>
</dbReference>
<evidence type="ECO:0000256" key="2">
    <source>
        <dbReference type="ARBA" id="ARBA00007977"/>
    </source>
</evidence>
<dbReference type="RefSeq" id="WP_285723606.1">
    <property type="nucleotide sequence ID" value="NZ_BSDD01000002.1"/>
</dbReference>
<comment type="caution">
    <text evidence="8">The sequence shown here is derived from an EMBL/GenBank/DDBJ whole genome shotgun (WGS) entry which is preliminary data.</text>
</comment>
<dbReference type="Pfam" id="PF03601">
    <property type="entry name" value="Cons_hypoth698"/>
    <property type="match status" value="1"/>
</dbReference>
<reference evidence="8 9" key="1">
    <citation type="journal article" date="2023" name="Antonie Van Leeuwenhoek">
        <title>Mesoterricola silvestris gen. nov., sp. nov., Mesoterricola sediminis sp. nov., Geothrix oryzae sp. nov., Geothrix edaphica sp. nov., Geothrix rubra sp. nov., and Geothrix limicola sp. nov., six novel members of Acidobacteriota isolated from soils.</title>
        <authorList>
            <person name="Itoh H."/>
            <person name="Sugisawa Y."/>
            <person name="Mise K."/>
            <person name="Xu Z."/>
            <person name="Kuniyasu M."/>
            <person name="Ushijima N."/>
            <person name="Kawano K."/>
            <person name="Kobayashi E."/>
            <person name="Shiratori Y."/>
            <person name="Masuda Y."/>
            <person name="Senoo K."/>
        </authorList>
    </citation>
    <scope>NUCLEOTIDE SEQUENCE [LARGE SCALE GENOMIC DNA]</scope>
    <source>
        <strain evidence="8 9">Red803</strain>
    </source>
</reference>
<dbReference type="PANTHER" id="PTHR30106">
    <property type="entry name" value="INNER MEMBRANE PROTEIN YEIH-RELATED"/>
    <property type="match status" value="1"/>
</dbReference>
<name>A0ABQ5Q660_9BACT</name>
<evidence type="ECO:0000256" key="3">
    <source>
        <dbReference type="ARBA" id="ARBA00022475"/>
    </source>
</evidence>
<feature type="transmembrane region" description="Helical" evidence="7">
    <location>
        <begin position="144"/>
        <end position="165"/>
    </location>
</feature>
<evidence type="ECO:0000256" key="1">
    <source>
        <dbReference type="ARBA" id="ARBA00004651"/>
    </source>
</evidence>
<feature type="transmembrane region" description="Helical" evidence="7">
    <location>
        <begin position="269"/>
        <end position="290"/>
    </location>
</feature>
<keyword evidence="4 7" id="KW-0812">Transmembrane</keyword>
<feature type="transmembrane region" description="Helical" evidence="7">
    <location>
        <begin position="20"/>
        <end position="47"/>
    </location>
</feature>
<keyword evidence="3" id="KW-1003">Cell membrane</keyword>
<feature type="transmembrane region" description="Helical" evidence="7">
    <location>
        <begin position="210"/>
        <end position="228"/>
    </location>
</feature>